<name>A0A922I680_DERFA</name>
<dbReference type="Gene3D" id="3.40.50.300">
    <property type="entry name" value="P-loop containing nucleotide triphosphate hydrolases"/>
    <property type="match status" value="1"/>
</dbReference>
<dbReference type="GO" id="GO:0042254">
    <property type="term" value="P:ribosome biogenesis"/>
    <property type="evidence" value="ECO:0007669"/>
    <property type="project" value="UniProtKB-UniRule"/>
</dbReference>
<proteinExistence type="predicted"/>
<evidence type="ECO:0000256" key="2">
    <source>
        <dbReference type="ARBA" id="ARBA00023134"/>
    </source>
</evidence>
<dbReference type="AlphaFoldDB" id="A0A922I680"/>
<evidence type="ECO:0000259" key="3">
    <source>
        <dbReference type="PROSITE" id="PS51710"/>
    </source>
</evidence>
<dbReference type="InterPro" id="IPR027417">
    <property type="entry name" value="P-loop_NTPase"/>
</dbReference>
<evidence type="ECO:0000313" key="5">
    <source>
        <dbReference type="EMBL" id="KAH9521475.1"/>
    </source>
</evidence>
<keyword evidence="2" id="KW-0342">GTP-binding</keyword>
<dbReference type="PROSITE" id="PS51710">
    <property type="entry name" value="G_OBG"/>
    <property type="match status" value="1"/>
</dbReference>
<evidence type="ECO:0000313" key="6">
    <source>
        <dbReference type="Proteomes" id="UP000790347"/>
    </source>
</evidence>
<dbReference type="InterPro" id="IPR031167">
    <property type="entry name" value="G_OBG"/>
</dbReference>
<sequence length="848" mass="97095">MFVRQHLMIFKVFHINKAFSSSYSSVVSHNQVIESNGRVFVKDKYRRFIDQIRITVTGGAGGNGYPKYQGLGGNGGNVCLVANADVKLNDLKKSNVRFCAEDGQHSSRNSIIGQDGKDLEIKVPVGISVISDEYKKEIAHLDKPGDKCIVAFGGRGGDKINSYCGTNGQKLAIKLDLKLLADIGLVGYPNAGKSTLLRALSRASPKIASYPFTTIQPNLGVIEYDPPKTVQPYNDWSKVKDKSKFYEQDYRRITVADLPGLIDGAHRNIGLGHKFLKHIMRTNLLLFIVDIDGFRNTGGRYFHDSWCSHEPFEVIQSLINEIDLYDNDILEQKPSILVVSKLDTFEKRDQFNRFVEILQQTNIDIPSVMDRQNVIKSSDDDQMSSMNVNVQHDSNNNQQHESTIEHHMIEGFNDANDDENDNDALIIDHHPPNPTGYRFDKIIGISAVTGYNIDQLKGLIRKLIDLNAENNEQQQYGKPKKNLDIHVKAFDLRLFPIRQKIQSKEEIMSTISTCKTKNFNQKYFVIWFNIKFYGDDDDDDNHHQRRHRNNDDDRRRKLGVLWIQSWRHRYLKIGFVQSNSIGARIGLKHGDRLGYWNGTVAPKIKDIEKFFSKSSSTTTEDFTCTLRLGILRKHDPIMANLLQLKSDLNCSQHLIADNDDNEKVNCDDVNDDHVKHFNQKDDNNQKDLRYFFVAQSCYENLKEPELYDDGKSTSINNKKNNNCSNCYSINSLIISFSPTQQSTPIIDRIDCSQNDLQEAGSTFIKNKENHQPIFIDKKSNVGTLNETYTTNGKCEQKKCPELEKMLKTYELVSYEKKLYHKYPDTMIKPKIDKHIKSQRALRNVQNQN</sequence>
<reference evidence="5" key="2">
    <citation type="journal article" date="2022" name="Res Sq">
        <title>Comparative Genomics Reveals Insights into the Divergent Evolution of Astigmatic Mites and Household Pest Adaptations.</title>
        <authorList>
            <person name="Xiong Q."/>
            <person name="Wan A.T.-Y."/>
            <person name="Liu X.-Y."/>
            <person name="Fung C.S.-H."/>
            <person name="Xiao X."/>
            <person name="Malainual N."/>
            <person name="Hou J."/>
            <person name="Wang L."/>
            <person name="Wang M."/>
            <person name="Yang K."/>
            <person name="Cui Y."/>
            <person name="Leung E."/>
            <person name="Nong W."/>
            <person name="Shin S.-K."/>
            <person name="Au S."/>
            <person name="Jeong K.Y."/>
            <person name="Chew F.T."/>
            <person name="Hui J."/>
            <person name="Leung T.F."/>
            <person name="Tungtrongchitr A."/>
            <person name="Zhong N."/>
            <person name="Liu Z."/>
            <person name="Tsui S."/>
        </authorList>
    </citation>
    <scope>NUCLEOTIDE SEQUENCE</scope>
    <source>
        <strain evidence="5">Derf</strain>
        <tissue evidence="5">Whole organism</tissue>
    </source>
</reference>
<comment type="caution">
    <text evidence="5">The sequence shown here is derived from an EMBL/GenBank/DDBJ whole genome shotgun (WGS) entry which is preliminary data.</text>
</comment>
<dbReference type="Gene3D" id="2.70.210.12">
    <property type="entry name" value="GTP1/OBG domain"/>
    <property type="match status" value="1"/>
</dbReference>
<dbReference type="GO" id="GO:0005525">
    <property type="term" value="F:GTP binding"/>
    <property type="evidence" value="ECO:0007669"/>
    <property type="project" value="UniProtKB-KW"/>
</dbReference>
<reference evidence="5" key="1">
    <citation type="submission" date="2013-05" db="EMBL/GenBank/DDBJ databases">
        <authorList>
            <person name="Yim A.K.Y."/>
            <person name="Chan T.F."/>
            <person name="Ji K.M."/>
            <person name="Liu X.Y."/>
            <person name="Zhou J.W."/>
            <person name="Li R.Q."/>
            <person name="Yang K.Y."/>
            <person name="Li J."/>
            <person name="Li M."/>
            <person name="Law P.T.W."/>
            <person name="Wu Y.L."/>
            <person name="Cai Z.L."/>
            <person name="Qin H."/>
            <person name="Bao Y."/>
            <person name="Leung R.K.K."/>
            <person name="Ng P.K.S."/>
            <person name="Zou J."/>
            <person name="Zhong X.J."/>
            <person name="Ran P.X."/>
            <person name="Zhong N.S."/>
            <person name="Liu Z.G."/>
            <person name="Tsui S.K.W."/>
        </authorList>
    </citation>
    <scope>NUCLEOTIDE SEQUENCE</scope>
    <source>
        <strain evidence="5">Derf</strain>
        <tissue evidence="5">Whole organism</tissue>
    </source>
</reference>
<evidence type="ECO:0000256" key="1">
    <source>
        <dbReference type="ARBA" id="ARBA00022741"/>
    </source>
</evidence>
<gene>
    <name evidence="5" type="primary">GTPBP10</name>
    <name evidence="5" type="ORF">DERF_005129</name>
</gene>
<keyword evidence="1" id="KW-0547">Nucleotide-binding</keyword>
<dbReference type="InterPro" id="IPR006073">
    <property type="entry name" value="GTP-bd"/>
</dbReference>
<dbReference type="InterPro" id="IPR045086">
    <property type="entry name" value="OBG_GTPase"/>
</dbReference>
<dbReference type="CDD" id="cd01898">
    <property type="entry name" value="Obg"/>
    <property type="match status" value="1"/>
</dbReference>
<dbReference type="PRINTS" id="PR00326">
    <property type="entry name" value="GTP1OBG"/>
</dbReference>
<dbReference type="InterPro" id="IPR036726">
    <property type="entry name" value="GTP1_OBG_dom_sf"/>
</dbReference>
<organism evidence="5 6">
    <name type="scientific">Dermatophagoides farinae</name>
    <name type="common">American house dust mite</name>
    <dbReference type="NCBI Taxonomy" id="6954"/>
    <lineage>
        <taxon>Eukaryota</taxon>
        <taxon>Metazoa</taxon>
        <taxon>Ecdysozoa</taxon>
        <taxon>Arthropoda</taxon>
        <taxon>Chelicerata</taxon>
        <taxon>Arachnida</taxon>
        <taxon>Acari</taxon>
        <taxon>Acariformes</taxon>
        <taxon>Sarcoptiformes</taxon>
        <taxon>Astigmata</taxon>
        <taxon>Psoroptidia</taxon>
        <taxon>Analgoidea</taxon>
        <taxon>Pyroglyphidae</taxon>
        <taxon>Dermatophagoidinae</taxon>
        <taxon>Dermatophagoides</taxon>
    </lineage>
</organism>
<dbReference type="GO" id="GO:0003924">
    <property type="term" value="F:GTPase activity"/>
    <property type="evidence" value="ECO:0007669"/>
    <property type="project" value="InterPro"/>
</dbReference>
<feature type="domain" description="OBG-type G" evidence="3">
    <location>
        <begin position="181"/>
        <end position="465"/>
    </location>
</feature>
<keyword evidence="6" id="KW-1185">Reference proteome</keyword>
<dbReference type="InterPro" id="IPR006169">
    <property type="entry name" value="GTP1_OBG_dom"/>
</dbReference>
<evidence type="ECO:0000259" key="4">
    <source>
        <dbReference type="PROSITE" id="PS51883"/>
    </source>
</evidence>
<dbReference type="Proteomes" id="UP000790347">
    <property type="component" value="Unassembled WGS sequence"/>
</dbReference>
<dbReference type="EMBL" id="ASGP02000002">
    <property type="protein sequence ID" value="KAH9521475.1"/>
    <property type="molecule type" value="Genomic_DNA"/>
</dbReference>
<dbReference type="GO" id="GO:0005739">
    <property type="term" value="C:mitochondrion"/>
    <property type="evidence" value="ECO:0007669"/>
    <property type="project" value="TreeGrafter"/>
</dbReference>
<protein>
    <submittedName>
        <fullName evidence="5">GTP-binding protein 10</fullName>
    </submittedName>
</protein>
<dbReference type="SUPFAM" id="SSF52540">
    <property type="entry name" value="P-loop containing nucleoside triphosphate hydrolases"/>
    <property type="match status" value="1"/>
</dbReference>
<dbReference type="PANTHER" id="PTHR11702">
    <property type="entry name" value="DEVELOPMENTALLY REGULATED GTP-BINDING PROTEIN-RELATED"/>
    <property type="match status" value="1"/>
</dbReference>
<dbReference type="SUPFAM" id="SSF82051">
    <property type="entry name" value="Obg GTP-binding protein N-terminal domain"/>
    <property type="match status" value="1"/>
</dbReference>
<dbReference type="PROSITE" id="PS51883">
    <property type="entry name" value="OBG"/>
    <property type="match status" value="1"/>
</dbReference>
<feature type="domain" description="Obg" evidence="4">
    <location>
        <begin position="46"/>
        <end position="180"/>
    </location>
</feature>
<dbReference type="Pfam" id="PF01926">
    <property type="entry name" value="MMR_HSR1"/>
    <property type="match status" value="1"/>
</dbReference>
<dbReference type="PANTHER" id="PTHR11702:SF43">
    <property type="entry name" value="GTP-BINDING PROTEIN 10"/>
    <property type="match status" value="1"/>
</dbReference>
<dbReference type="Pfam" id="PF01018">
    <property type="entry name" value="GTP1_OBG"/>
    <property type="match status" value="1"/>
</dbReference>
<accession>A0A922I680</accession>